<evidence type="ECO:0000313" key="2">
    <source>
        <dbReference type="Proteomes" id="UP000236173"/>
    </source>
</evidence>
<dbReference type="Gene3D" id="3.40.50.10320">
    <property type="entry name" value="LmbE-like"/>
    <property type="match status" value="1"/>
</dbReference>
<sequence>MRRGRWAHPAVRWQPTFRQRKQRGKLFRLPRSQWRVWRGAIWLMLVGVAALPSLHWADRWLYQHQRAMTEPFLSILPPTALGDRIAIVAPHPDDEALGCGGLIQWLVNNGVIPHILVVTDGDGFDAAIRLHYHQLQVTERLRRAFALQRRKETLAAMGVLGVPVSHVHFLGLSERTLPTRWLMRRDERPLRELMTWLAAVQPTGVIVPSRYDDHPVHAVVCSLVWAAVLQAHAEGILRQLPRVVEYLVHYGEFPRPQGWHPNWELLPPTDLLSVAVWWRLPLPEPLRQRKAEAIAQYQTQLPLTGRFLNSFVRANELFAEPMLRLEQPDRAGEPRSLLPATDIVEIAVLPEAPVPSTPARFAMRLRGKPSRACLYGVHVFVPSAHRPQVQVLSPQSLPSSDTLVFALPKAHAAPSPTAQVRHVRSAQPSAVITAFVVRHDRVLDVAPLTPRRWAGGVHAP</sequence>
<dbReference type="InterPro" id="IPR003737">
    <property type="entry name" value="GlcNAc_PI_deacetylase-related"/>
</dbReference>
<dbReference type="AlphaFoldDB" id="A0A2H5XF19"/>
<reference evidence="2" key="1">
    <citation type="submission" date="2017-09" db="EMBL/GenBank/DDBJ databases">
        <title>Metaegenomics of thermophilic ammonia-oxidizing enrichment culture.</title>
        <authorList>
            <person name="Kato S."/>
            <person name="Suzuki K."/>
        </authorList>
    </citation>
    <scope>NUCLEOTIDE SEQUENCE [LARGE SCALE GENOMIC DNA]</scope>
</reference>
<organism evidence="1 2">
    <name type="scientific">Candidatus Fervidibacter japonicus</name>
    <dbReference type="NCBI Taxonomy" id="2035412"/>
    <lineage>
        <taxon>Bacteria</taxon>
        <taxon>Candidatus Fervidibacterota</taxon>
        <taxon>Candidatus Fervidibacter</taxon>
    </lineage>
</organism>
<dbReference type="InterPro" id="IPR024078">
    <property type="entry name" value="LmbE-like_dom_sf"/>
</dbReference>
<dbReference type="PANTHER" id="PTHR12993">
    <property type="entry name" value="N-ACETYLGLUCOSAMINYL-PHOSPHATIDYLINOSITOL DE-N-ACETYLASE-RELATED"/>
    <property type="match status" value="1"/>
</dbReference>
<dbReference type="SUPFAM" id="SSF102588">
    <property type="entry name" value="LmbE-like"/>
    <property type="match status" value="1"/>
</dbReference>
<comment type="caution">
    <text evidence="1">The sequence shown here is derived from an EMBL/GenBank/DDBJ whole genome shotgun (WGS) entry which is preliminary data.</text>
</comment>
<name>A0A2H5XF19_9BACT</name>
<evidence type="ECO:0000313" key="1">
    <source>
        <dbReference type="EMBL" id="GBC99764.1"/>
    </source>
</evidence>
<dbReference type="Proteomes" id="UP000236173">
    <property type="component" value="Unassembled WGS sequence"/>
</dbReference>
<dbReference type="Pfam" id="PF02585">
    <property type="entry name" value="PIG-L"/>
    <property type="match status" value="1"/>
</dbReference>
<protein>
    <recommendedName>
        <fullName evidence="3">PIG-L family deacetylase</fullName>
    </recommendedName>
</protein>
<accession>A0A2H5XF19</accession>
<proteinExistence type="predicted"/>
<dbReference type="GO" id="GO:0016811">
    <property type="term" value="F:hydrolase activity, acting on carbon-nitrogen (but not peptide) bonds, in linear amides"/>
    <property type="evidence" value="ECO:0007669"/>
    <property type="project" value="TreeGrafter"/>
</dbReference>
<dbReference type="PANTHER" id="PTHR12993:SF29">
    <property type="entry name" value="BLR3841 PROTEIN"/>
    <property type="match status" value="1"/>
</dbReference>
<dbReference type="EMBL" id="BEHT01000037">
    <property type="protein sequence ID" value="GBC99764.1"/>
    <property type="molecule type" value="Genomic_DNA"/>
</dbReference>
<gene>
    <name evidence="1" type="ORF">HRbin17_02295</name>
</gene>
<evidence type="ECO:0008006" key="3">
    <source>
        <dbReference type="Google" id="ProtNLM"/>
    </source>
</evidence>